<evidence type="ECO:0000256" key="1">
    <source>
        <dbReference type="ARBA" id="ARBA00023117"/>
    </source>
</evidence>
<keyword evidence="1 2" id="KW-0103">Bromodomain</keyword>
<proteinExistence type="predicted"/>
<dbReference type="PROSITE" id="PS50014">
    <property type="entry name" value="BROMODOMAIN_2"/>
    <property type="match status" value="1"/>
</dbReference>
<dbReference type="SUPFAM" id="SSF47370">
    <property type="entry name" value="Bromodomain"/>
    <property type="match status" value="1"/>
</dbReference>
<dbReference type="InterPro" id="IPR036427">
    <property type="entry name" value="Bromodomain-like_sf"/>
</dbReference>
<protein>
    <recommendedName>
        <fullName evidence="4">Bromo domain-containing protein</fullName>
    </recommendedName>
</protein>
<dbReference type="PANTHER" id="PTHR46136:SF1">
    <property type="entry name" value="TRANSCRIPTION FACTOR GTE11-RELATED"/>
    <property type="match status" value="1"/>
</dbReference>
<feature type="domain" description="Bromo" evidence="4">
    <location>
        <begin position="415"/>
        <end position="494"/>
    </location>
</feature>
<dbReference type="EMBL" id="JALLPB020000020">
    <property type="protein sequence ID" value="KAL3826521.1"/>
    <property type="molecule type" value="Genomic_DNA"/>
</dbReference>
<evidence type="ECO:0000256" key="2">
    <source>
        <dbReference type="PROSITE-ProRule" id="PRU00035"/>
    </source>
</evidence>
<keyword evidence="6" id="KW-1185">Reference proteome</keyword>
<evidence type="ECO:0000313" key="5">
    <source>
        <dbReference type="EMBL" id="KAL3826521.1"/>
    </source>
</evidence>
<name>A0ABD3SPI9_9STRA</name>
<sequence>MWGNRPPPERFNRSSNGTNGESASEGQVAAAAALAARMAFANAYDIAQPSAPASSYFDVYGSAAGQPPTSGDREDAAILYAQRARELELFRLQQQFQERQVIENEARTRLLDYAARNQIQEYERARIEMALLAEIHQRDREARMLSQHEIDAAAAQNQHDQHFTEYLAQQKDQAMGYDSTSPPRWLPADLNETSALTEMKTDSNAIKKIPSSFKDDAAESVHASKKQSSPPKAHPPMKDLPPKKDPTPEIIPLPRKESPKKMNTTQKEEGDTKVLQQGEGESKASKKEERENKVTQKVEGEKKAPKKEEVGLPLSMLSSSQLVLDKKNTSAEKSSTASKKRKTPSKASGAAVTNGNQSKKMRKSPSGSAGVTTSTSPSNIIPVKQKTGVPSMDDFVPDITDVQYDNVKALMTVFCKVPFLAEFSRPVSLLHPEVFKLLLLVTLYSKIVTNPMDLGHVCRAIRRREYKNTRAIQLDVWQVFSNCIKFHMSPSNREHAIPSFVSIAIHLRDFFNSLWQEYMMPSDAPPRLPGKGISHVHSTFQKRAEARKERLPQISSTILTPKCMQKLTSALESFISSGGKVDHLDKDAILGDIHNATGDIARFISSLSGVIKVMQTKIQNYIDYTVLELYRDVKKCYTDDVFEFDILKKMKISQRLDRILGKIFAPIHENICRGVNQSSIWGCMAAAVWARESKKKPYWPAIVLGILAPDDQKEDWHQALTDRNEARLPEKLRADLLAAKRRAEQGLKKSGADLMSYFLVEFMGSHEFIWVKESDIQENFDPEEDVNIAAAAGNVTKKKRSTAFNSKQMSDAIEEGRWALEEFEIQLNNSCGDRSDDESEFYEPGYTFDSLCQSDDEADERNEVHLKSNRSDIDELNELLAADGLPDYSIEGRKKAKARALALKKENALLVKREKEKEKEKAKKAKPKTKDEVRIEKQLELEDKRAQERRTKRARDHEKSLKELERKAKKVKNSVPEKKSAPGEVLNKRSRAETIAKGFLLRKCIQDLGFIGAAFQPTSSVEPSGLLGMALAFRAAAGEVPFIDNTGTPYMKDDWEKIDADSPAESAERCKRLLEKIDLIAKEIEKVDADTERRLALTAVAEMERSAVQKKIIDAENQVRSTFVSKKKKPTKKVESIKVESDADAKVVSGGGVGDSLVGDDDIVSISSTL</sequence>
<dbReference type="InterPro" id="IPR052442">
    <property type="entry name" value="Env_Response_Regulator"/>
</dbReference>
<feature type="compositionally biased region" description="Basic and acidic residues" evidence="3">
    <location>
        <begin position="943"/>
        <end position="966"/>
    </location>
</feature>
<organism evidence="5 6">
    <name type="scientific">Cyclostephanos tholiformis</name>
    <dbReference type="NCBI Taxonomy" id="382380"/>
    <lineage>
        <taxon>Eukaryota</taxon>
        <taxon>Sar</taxon>
        <taxon>Stramenopiles</taxon>
        <taxon>Ochrophyta</taxon>
        <taxon>Bacillariophyta</taxon>
        <taxon>Coscinodiscophyceae</taxon>
        <taxon>Thalassiosirophycidae</taxon>
        <taxon>Stephanodiscales</taxon>
        <taxon>Stephanodiscaceae</taxon>
        <taxon>Cyclostephanos</taxon>
    </lineage>
</organism>
<feature type="region of interest" description="Disordered" evidence="3">
    <location>
        <begin position="943"/>
        <end position="984"/>
    </location>
</feature>
<comment type="caution">
    <text evidence="5">The sequence shown here is derived from an EMBL/GenBank/DDBJ whole genome shotgun (WGS) entry which is preliminary data.</text>
</comment>
<feature type="compositionally biased region" description="Basic and acidic residues" evidence="3">
    <location>
        <begin position="254"/>
        <end position="272"/>
    </location>
</feature>
<feature type="compositionally biased region" description="Basic and acidic residues" evidence="3">
    <location>
        <begin position="280"/>
        <end position="310"/>
    </location>
</feature>
<dbReference type="PANTHER" id="PTHR46136">
    <property type="entry name" value="TRANSCRIPTION FACTOR GTE8"/>
    <property type="match status" value="1"/>
</dbReference>
<dbReference type="Gene3D" id="1.20.920.10">
    <property type="entry name" value="Bromodomain-like"/>
    <property type="match status" value="1"/>
</dbReference>
<reference evidence="5 6" key="1">
    <citation type="submission" date="2024-10" db="EMBL/GenBank/DDBJ databases">
        <title>Updated reference genomes for cyclostephanoid diatoms.</title>
        <authorList>
            <person name="Roberts W.R."/>
            <person name="Alverson A.J."/>
        </authorList>
    </citation>
    <scope>NUCLEOTIDE SEQUENCE [LARGE SCALE GENOMIC DNA]</scope>
    <source>
        <strain evidence="5 6">AJA228-03</strain>
    </source>
</reference>
<feature type="compositionally biased region" description="Basic and acidic residues" evidence="3">
    <location>
        <begin position="236"/>
        <end position="247"/>
    </location>
</feature>
<evidence type="ECO:0000313" key="6">
    <source>
        <dbReference type="Proteomes" id="UP001530377"/>
    </source>
</evidence>
<feature type="region of interest" description="Disordered" evidence="3">
    <location>
        <begin position="213"/>
        <end position="384"/>
    </location>
</feature>
<dbReference type="CDD" id="cd04369">
    <property type="entry name" value="Bromodomain"/>
    <property type="match status" value="1"/>
</dbReference>
<feature type="compositionally biased region" description="Basic and acidic residues" evidence="3">
    <location>
        <begin position="975"/>
        <end position="984"/>
    </location>
</feature>
<feature type="compositionally biased region" description="Polar residues" evidence="3">
    <location>
        <begin position="365"/>
        <end position="379"/>
    </location>
</feature>
<dbReference type="AlphaFoldDB" id="A0ABD3SPI9"/>
<dbReference type="CDD" id="cd05162">
    <property type="entry name" value="PWWP"/>
    <property type="match status" value="1"/>
</dbReference>
<dbReference type="Proteomes" id="UP001530377">
    <property type="component" value="Unassembled WGS sequence"/>
</dbReference>
<dbReference type="InterPro" id="IPR001487">
    <property type="entry name" value="Bromodomain"/>
</dbReference>
<evidence type="ECO:0000259" key="4">
    <source>
        <dbReference type="PROSITE" id="PS50014"/>
    </source>
</evidence>
<dbReference type="Gene3D" id="2.30.30.140">
    <property type="match status" value="1"/>
</dbReference>
<gene>
    <name evidence="5" type="ORF">ACHAXA_004358</name>
</gene>
<accession>A0ABD3SPI9</accession>
<feature type="region of interest" description="Disordered" evidence="3">
    <location>
        <begin position="1"/>
        <end position="27"/>
    </location>
</feature>
<dbReference type="SMART" id="SM00297">
    <property type="entry name" value="BROMO"/>
    <property type="match status" value="1"/>
</dbReference>
<feature type="region of interest" description="Disordered" evidence="3">
    <location>
        <begin position="914"/>
        <end position="933"/>
    </location>
</feature>
<evidence type="ECO:0000256" key="3">
    <source>
        <dbReference type="SAM" id="MobiDB-lite"/>
    </source>
</evidence>
<feature type="compositionally biased region" description="Polar residues" evidence="3">
    <location>
        <begin position="13"/>
        <end position="22"/>
    </location>
</feature>
<dbReference type="Pfam" id="PF00439">
    <property type="entry name" value="Bromodomain"/>
    <property type="match status" value="1"/>
</dbReference>